<dbReference type="EMBL" id="JAPVES010000030">
    <property type="protein sequence ID" value="MCZ3373332.1"/>
    <property type="molecule type" value="Genomic_DNA"/>
</dbReference>
<dbReference type="SUPFAM" id="SSF53335">
    <property type="entry name" value="S-adenosyl-L-methionine-dependent methyltransferases"/>
    <property type="match status" value="1"/>
</dbReference>
<reference evidence="2" key="1">
    <citation type="submission" date="2022-12" db="EMBL/GenBank/DDBJ databases">
        <title>Reclassification of two methanogenic archaea species isolated from the Kolyma lowland permafrost.</title>
        <authorList>
            <person name="Trubitsyn V.E."/>
            <person name="Rivkina E.M."/>
            <person name="Shcherbakova V.A."/>
        </authorList>
    </citation>
    <scope>NUCLEOTIDE SEQUENCE</scope>
    <source>
        <strain evidence="1">M2</strain>
        <strain evidence="2">MK4</strain>
    </source>
</reference>
<dbReference type="AlphaFoldDB" id="A0A9E5A6P7"/>
<dbReference type="RefSeq" id="WP_048082732.1">
    <property type="nucleotide sequence ID" value="NZ_JAPVER010000020.1"/>
</dbReference>
<dbReference type="Pfam" id="PF13489">
    <property type="entry name" value="Methyltransf_23"/>
    <property type="match status" value="1"/>
</dbReference>
<gene>
    <name evidence="2" type="ORF">O3H35_11865</name>
    <name evidence="1" type="ORF">O3H54_16625</name>
</gene>
<keyword evidence="3" id="KW-1185">Reference proteome</keyword>
<dbReference type="GO" id="GO:0032259">
    <property type="term" value="P:methylation"/>
    <property type="evidence" value="ECO:0007669"/>
    <property type="project" value="UniProtKB-KW"/>
</dbReference>
<dbReference type="Proteomes" id="UP001068021">
    <property type="component" value="Unassembled WGS sequence"/>
</dbReference>
<dbReference type="Gene3D" id="3.40.50.150">
    <property type="entry name" value="Vaccinia Virus protein VP39"/>
    <property type="match status" value="1"/>
</dbReference>
<dbReference type="EMBL" id="JAPVER010000020">
    <property type="protein sequence ID" value="MCZ3367520.1"/>
    <property type="molecule type" value="Genomic_DNA"/>
</dbReference>
<dbReference type="CDD" id="cd02440">
    <property type="entry name" value="AdoMet_MTases"/>
    <property type="match status" value="1"/>
</dbReference>
<keyword evidence="2" id="KW-0808">Transferase</keyword>
<sequence>MNSKFPYCDLCQSKEVEFLFSNEDRMFPEMEGSFNLLKCKECGLIFVYPQPSFNILTNHYPDNYSVFDEGKIKHFRKVFTLIEMLYQYCNVRSDQSIFFRLINLLLVPFSPMFRTISLVENGNFLDVGCGIGYFPLVMKYLGMNAYGVEPGKIDRELSEQYNLDITTGTLLEAKYNDNFFDLITLNHVLEHVDNPSEIMKELHRILKPNGFLVIATPISDSLAFKIFGKYWAQLDSPRHLFLFSTSVLKKYSEKYGFDIIKIRYNSTPSFQFISSIIYFLEDKRKKRCNRSLVQNPLLNLFFLPLTLVLNLIKRGDQCEFVMVKTEI</sequence>
<name>A0A9E5A6P7_9EURY</name>
<dbReference type="PANTHER" id="PTHR43861:SF6">
    <property type="entry name" value="METHYLTRANSFERASE TYPE 11"/>
    <property type="match status" value="1"/>
</dbReference>
<dbReference type="GO" id="GO:0008168">
    <property type="term" value="F:methyltransferase activity"/>
    <property type="evidence" value="ECO:0007669"/>
    <property type="project" value="UniProtKB-KW"/>
</dbReference>
<proteinExistence type="predicted"/>
<protein>
    <submittedName>
        <fullName evidence="2">Class I SAM-dependent methyltransferase</fullName>
    </submittedName>
</protein>
<dbReference type="PANTHER" id="PTHR43861">
    <property type="entry name" value="TRANS-ACONITATE 2-METHYLTRANSFERASE-RELATED"/>
    <property type="match status" value="1"/>
</dbReference>
<dbReference type="Proteomes" id="UP001074446">
    <property type="component" value="Unassembled WGS sequence"/>
</dbReference>
<dbReference type="InterPro" id="IPR029063">
    <property type="entry name" value="SAM-dependent_MTases_sf"/>
</dbReference>
<evidence type="ECO:0000313" key="2">
    <source>
        <dbReference type="EMBL" id="MCZ3373332.1"/>
    </source>
</evidence>
<organism evidence="2">
    <name type="scientific">Methanobacterium veterum</name>
    <dbReference type="NCBI Taxonomy" id="408577"/>
    <lineage>
        <taxon>Archaea</taxon>
        <taxon>Methanobacteriati</taxon>
        <taxon>Methanobacteriota</taxon>
        <taxon>Methanomada group</taxon>
        <taxon>Methanobacteria</taxon>
        <taxon>Methanobacteriales</taxon>
        <taxon>Methanobacteriaceae</taxon>
        <taxon>Methanobacterium</taxon>
    </lineage>
</organism>
<evidence type="ECO:0000313" key="3">
    <source>
        <dbReference type="Proteomes" id="UP001068021"/>
    </source>
</evidence>
<comment type="caution">
    <text evidence="2">The sequence shown here is derived from an EMBL/GenBank/DDBJ whole genome shotgun (WGS) entry which is preliminary data.</text>
</comment>
<evidence type="ECO:0000313" key="1">
    <source>
        <dbReference type="EMBL" id="MCZ3367520.1"/>
    </source>
</evidence>
<keyword evidence="2" id="KW-0489">Methyltransferase</keyword>
<accession>A0A9E5A6P7</accession>